<keyword evidence="3" id="KW-1185">Reference proteome</keyword>
<dbReference type="InterPro" id="IPR008930">
    <property type="entry name" value="Terpenoid_cyclase/PrenylTrfase"/>
</dbReference>
<dbReference type="Proteomes" id="UP001493487">
    <property type="component" value="Unassembled WGS sequence"/>
</dbReference>
<gene>
    <name evidence="2" type="ORF">QJS35_11140</name>
</gene>
<dbReference type="PROSITE" id="PS51272">
    <property type="entry name" value="SLH"/>
    <property type="match status" value="2"/>
</dbReference>
<feature type="domain" description="SLH" evidence="1">
    <location>
        <begin position="805"/>
        <end position="868"/>
    </location>
</feature>
<proteinExistence type="predicted"/>
<dbReference type="EMBL" id="JASKHM010000005">
    <property type="protein sequence ID" value="MEQ4482951.1"/>
    <property type="molecule type" value="Genomic_DNA"/>
</dbReference>
<accession>A0ABV1KTS2</accession>
<dbReference type="InterPro" id="IPR001119">
    <property type="entry name" value="SLH_dom"/>
</dbReference>
<feature type="domain" description="SLH" evidence="1">
    <location>
        <begin position="744"/>
        <end position="804"/>
    </location>
</feature>
<organism evidence="2 3">
    <name type="scientific">Cohnella silvisoli</name>
    <dbReference type="NCBI Taxonomy" id="2873699"/>
    <lineage>
        <taxon>Bacteria</taxon>
        <taxon>Bacillati</taxon>
        <taxon>Bacillota</taxon>
        <taxon>Bacilli</taxon>
        <taxon>Bacillales</taxon>
        <taxon>Paenibacillaceae</taxon>
        <taxon>Cohnella</taxon>
    </lineage>
</organism>
<dbReference type="Gene3D" id="2.170.130.30">
    <property type="match status" value="2"/>
</dbReference>
<reference evidence="2 3" key="1">
    <citation type="journal article" date="2023" name="Genome Announc.">
        <title>Pan-Genome Analyses of the Genus Cohnella and Proposal of the Novel Species Cohnella silvisoli sp. nov., Isolated from Forest Soil.</title>
        <authorList>
            <person name="Wang C."/>
            <person name="Mao L."/>
            <person name="Bao G."/>
            <person name="Zhu H."/>
        </authorList>
    </citation>
    <scope>NUCLEOTIDE SEQUENCE [LARGE SCALE GENOMIC DNA]</scope>
    <source>
        <strain evidence="2 3">NL03-T5-1</strain>
    </source>
</reference>
<dbReference type="RefSeq" id="WP_232185648.1">
    <property type="nucleotide sequence ID" value="NZ_JAIOAP010000005.1"/>
</dbReference>
<sequence length="921" mass="95301">MNGEALSSVRGKLKVWLRSGLALALALQLVLGAWAGVVQAADSAGSTAADNGKSEAAAPTREQVGKAVTDLQAILGKADPVSDWVAFGLARSGISAAGRYLPQANKSADDGSLRLVTDFARVALAVNANGGDARKVGTGGKVDLLSKIVNFEKIAAQGANAPAYALIALDAAGYVPGTTDRWTRDDLVKWLVDHRNTDGGWSLAAGKSDVDITAIVLTALAPYKDRKEVTGIIDEALVWLSGVQLETAGFGKPTESSESSVQVLIALTSLGLDPIKDSRFVKNGKSTLARLLEYRQSDGQFSHLASGKADGIATFYALLGLTAVERWMDGLPGLYSGVATASKTSVTVNGLSGVITTGSATGKTALEALINVLNSANIAYGVDRHPQFGALLKSIAGVDNGKFGGYDGWQYAVKRDGAWVTITEGMGSFVLKAGDELTVYYGGGDTTLVHSVKIEPSAPREGQPVTVTVEKESFDWDSGKAVVSAAEGASVTVDGQVAKTDKDGKAQLKSLKVGAYVLSVDGYRTDAAPAYVAWKTKLDVASYSKKVTVRVEGDAGVVASGSAQGGTALEALEQLLKASEVKNEIKDSAYGKYIGSIAGIAAGKYGGYDGWMFAVVRGGAWIIPAEGVGTFLLEDGDEVVVYYSGDATKLADPISVSPAQPKPGQDVTVTVTNRLWDWKNNQFEAAKPVAGVKVSMGEVEAVTNDKGQATLKGSPEGLYQLQVTGYVKDGAPALVRSVSTLQIAGSYSDQSAISAWALDSVTTSRAATILRGSGDGLSVFKPKQGVSRAEFVSALARALGLKGSASSAFADIPSNAWYAKDVGAAVSAGLVGGVSAGKFAPDAALTREQAAILLTRALKLKATATTVVADAKQVSPSAAASVQAVLQQGWMTAYESKFAPKASLSREQAAVIAVRVFAASK</sequence>
<evidence type="ECO:0000259" key="1">
    <source>
        <dbReference type="PROSITE" id="PS51272"/>
    </source>
</evidence>
<evidence type="ECO:0000313" key="2">
    <source>
        <dbReference type="EMBL" id="MEQ4482951.1"/>
    </source>
</evidence>
<dbReference type="Gene3D" id="1.50.10.20">
    <property type="match status" value="1"/>
</dbReference>
<dbReference type="CDD" id="cd00688">
    <property type="entry name" value="ISOPREN_C2_like"/>
    <property type="match status" value="1"/>
</dbReference>
<name>A0ABV1KTS2_9BACL</name>
<dbReference type="Pfam" id="PF00395">
    <property type="entry name" value="SLH"/>
    <property type="match status" value="3"/>
</dbReference>
<dbReference type="SUPFAM" id="SSF48239">
    <property type="entry name" value="Terpenoid cyclases/Protein prenyltransferases"/>
    <property type="match status" value="1"/>
</dbReference>
<evidence type="ECO:0000313" key="3">
    <source>
        <dbReference type="Proteomes" id="UP001493487"/>
    </source>
</evidence>
<protein>
    <submittedName>
        <fullName evidence="2">S-layer homology domain-containing protein</fullName>
    </submittedName>
</protein>
<comment type="caution">
    <text evidence="2">The sequence shown here is derived from an EMBL/GenBank/DDBJ whole genome shotgun (WGS) entry which is preliminary data.</text>
</comment>